<organism evidence="4 5">
    <name type="scientific">Deinandra increscens subsp. villosa</name>
    <dbReference type="NCBI Taxonomy" id="3103831"/>
    <lineage>
        <taxon>Eukaryota</taxon>
        <taxon>Viridiplantae</taxon>
        <taxon>Streptophyta</taxon>
        <taxon>Embryophyta</taxon>
        <taxon>Tracheophyta</taxon>
        <taxon>Spermatophyta</taxon>
        <taxon>Magnoliopsida</taxon>
        <taxon>eudicotyledons</taxon>
        <taxon>Gunneridae</taxon>
        <taxon>Pentapetalae</taxon>
        <taxon>asterids</taxon>
        <taxon>campanulids</taxon>
        <taxon>Asterales</taxon>
        <taxon>Asteraceae</taxon>
        <taxon>Asteroideae</taxon>
        <taxon>Heliantheae alliance</taxon>
        <taxon>Madieae</taxon>
        <taxon>Madiinae</taxon>
        <taxon>Deinandra</taxon>
    </lineage>
</organism>
<dbReference type="InterPro" id="IPR050323">
    <property type="entry name" value="Ribosomal_protein_uL10"/>
</dbReference>
<keyword evidence="3" id="KW-0687">Ribonucleoprotein</keyword>
<evidence type="ECO:0000313" key="4">
    <source>
        <dbReference type="EMBL" id="KAK9063949.1"/>
    </source>
</evidence>
<comment type="caution">
    <text evidence="4">The sequence shown here is derived from an EMBL/GenBank/DDBJ whole genome shotgun (WGS) entry which is preliminary data.</text>
</comment>
<evidence type="ECO:0000313" key="5">
    <source>
        <dbReference type="Proteomes" id="UP001408789"/>
    </source>
</evidence>
<keyword evidence="5" id="KW-1185">Reference proteome</keyword>
<evidence type="ECO:0000256" key="3">
    <source>
        <dbReference type="ARBA" id="ARBA00023274"/>
    </source>
</evidence>
<protein>
    <submittedName>
        <fullName evidence="4">Uncharacterized protein</fullName>
    </submittedName>
</protein>
<dbReference type="AlphaFoldDB" id="A0AAP0CW21"/>
<dbReference type="PANTHER" id="PTHR45699:SF3">
    <property type="entry name" value="LARGE RIBOSOMAL SUBUNIT PROTEIN UL10"/>
    <property type="match status" value="1"/>
</dbReference>
<dbReference type="GO" id="GO:0000027">
    <property type="term" value="P:ribosomal large subunit assembly"/>
    <property type="evidence" value="ECO:0007669"/>
    <property type="project" value="TreeGrafter"/>
</dbReference>
<dbReference type="Proteomes" id="UP001408789">
    <property type="component" value="Unassembled WGS sequence"/>
</dbReference>
<evidence type="ECO:0000256" key="2">
    <source>
        <dbReference type="ARBA" id="ARBA00022980"/>
    </source>
</evidence>
<comment type="similarity">
    <text evidence="1">Belongs to the universal ribosomal protein uL10 family.</text>
</comment>
<dbReference type="GO" id="GO:0002181">
    <property type="term" value="P:cytoplasmic translation"/>
    <property type="evidence" value="ECO:0007669"/>
    <property type="project" value="TreeGrafter"/>
</dbReference>
<keyword evidence="2" id="KW-0689">Ribosomal protein</keyword>
<dbReference type="GO" id="GO:0070180">
    <property type="term" value="F:large ribosomal subunit rRNA binding"/>
    <property type="evidence" value="ECO:0007669"/>
    <property type="project" value="TreeGrafter"/>
</dbReference>
<dbReference type="GO" id="GO:0022625">
    <property type="term" value="C:cytosolic large ribosomal subunit"/>
    <property type="evidence" value="ECO:0007669"/>
    <property type="project" value="TreeGrafter"/>
</dbReference>
<dbReference type="Gene3D" id="3.30.70.1730">
    <property type="match status" value="1"/>
</dbReference>
<accession>A0AAP0CW21</accession>
<dbReference type="EMBL" id="JBCNJP010000018">
    <property type="protein sequence ID" value="KAK9063949.1"/>
    <property type="molecule type" value="Genomic_DNA"/>
</dbReference>
<reference evidence="4 5" key="1">
    <citation type="submission" date="2024-04" db="EMBL/GenBank/DDBJ databases">
        <title>The reference genome of an endangered Asteraceae, Deinandra increscens subsp. villosa, native to the Central Coast of California.</title>
        <authorList>
            <person name="Guilliams M."/>
            <person name="Hasenstab-Lehman K."/>
            <person name="Meyer R."/>
            <person name="Mcevoy S."/>
        </authorList>
    </citation>
    <scope>NUCLEOTIDE SEQUENCE [LARGE SCALE GENOMIC DNA]</scope>
    <source>
        <tissue evidence="4">Leaf</tissue>
    </source>
</reference>
<dbReference type="Pfam" id="PF00466">
    <property type="entry name" value="Ribosomal_L10"/>
    <property type="match status" value="1"/>
</dbReference>
<dbReference type="PANTHER" id="PTHR45699">
    <property type="entry name" value="60S ACIDIC RIBOSOMAL PROTEIN P0"/>
    <property type="match status" value="1"/>
</dbReference>
<dbReference type="SUPFAM" id="SSF160369">
    <property type="entry name" value="Ribosomal protein L10-like"/>
    <property type="match status" value="1"/>
</dbReference>
<dbReference type="InterPro" id="IPR001790">
    <property type="entry name" value="Ribosomal_uL10"/>
</dbReference>
<proteinExistence type="inferred from homology"/>
<dbReference type="GO" id="GO:0003735">
    <property type="term" value="F:structural constituent of ribosome"/>
    <property type="evidence" value="ECO:0007669"/>
    <property type="project" value="TreeGrafter"/>
</dbReference>
<sequence>MASKAARKAIYIQKLRNHLKKDNTQLITLSADNLTVNQIQAIKHELRAHSTVVMGNNTLMKRSIAIHAPETGKPAFVGVIPHIVGKVGLILTSYDPEEVSDAVAGHHESLRPLVCSSMDIGMCSLWQWLLSCHLDMVGKSGSSV</sequence>
<name>A0AAP0CW21_9ASTR</name>
<dbReference type="InterPro" id="IPR043141">
    <property type="entry name" value="Ribosomal_uL10-like_sf"/>
</dbReference>
<gene>
    <name evidence="4" type="ORF">SSX86_017821</name>
</gene>
<evidence type="ECO:0000256" key="1">
    <source>
        <dbReference type="ARBA" id="ARBA00008889"/>
    </source>
</evidence>